<reference evidence="1" key="2">
    <citation type="submission" date="2023-05" db="EMBL/GenBank/DDBJ databases">
        <authorList>
            <person name="Fouks B."/>
        </authorList>
    </citation>
    <scope>NUCLEOTIDE SEQUENCE</scope>
    <source>
        <strain evidence="1">Stay&amp;Tobe</strain>
        <tissue evidence="1">Testes</tissue>
    </source>
</reference>
<sequence>VTRLKIGSSVLINICNAFEVTYHVYNTRKLFDKIRLEFSSLATLVLKLFPSARAKLTWW</sequence>
<dbReference type="AlphaFoldDB" id="A0AAD8AL75"/>
<feature type="non-terminal residue" evidence="1">
    <location>
        <position position="1"/>
    </location>
</feature>
<organism evidence="1 2">
    <name type="scientific">Diploptera punctata</name>
    <name type="common">Pacific beetle cockroach</name>
    <dbReference type="NCBI Taxonomy" id="6984"/>
    <lineage>
        <taxon>Eukaryota</taxon>
        <taxon>Metazoa</taxon>
        <taxon>Ecdysozoa</taxon>
        <taxon>Arthropoda</taxon>
        <taxon>Hexapoda</taxon>
        <taxon>Insecta</taxon>
        <taxon>Pterygota</taxon>
        <taxon>Neoptera</taxon>
        <taxon>Polyneoptera</taxon>
        <taxon>Dictyoptera</taxon>
        <taxon>Blattodea</taxon>
        <taxon>Blaberoidea</taxon>
        <taxon>Blaberidae</taxon>
        <taxon>Diplopterinae</taxon>
        <taxon>Diploptera</taxon>
    </lineage>
</organism>
<feature type="non-terminal residue" evidence="1">
    <location>
        <position position="59"/>
    </location>
</feature>
<gene>
    <name evidence="1" type="ORF">L9F63_000736</name>
</gene>
<reference evidence="1" key="1">
    <citation type="journal article" date="2023" name="IScience">
        <title>Live-bearing cockroach genome reveals convergent evolutionary mechanisms linked to viviparity in insects and beyond.</title>
        <authorList>
            <person name="Fouks B."/>
            <person name="Harrison M.C."/>
            <person name="Mikhailova A.A."/>
            <person name="Marchal E."/>
            <person name="English S."/>
            <person name="Carruthers M."/>
            <person name="Jennings E.C."/>
            <person name="Chiamaka E.L."/>
            <person name="Frigard R.A."/>
            <person name="Pippel M."/>
            <person name="Attardo G.M."/>
            <person name="Benoit J.B."/>
            <person name="Bornberg-Bauer E."/>
            <person name="Tobe S.S."/>
        </authorList>
    </citation>
    <scope>NUCLEOTIDE SEQUENCE</scope>
    <source>
        <strain evidence="1">Stay&amp;Tobe</strain>
    </source>
</reference>
<dbReference type="EMBL" id="JASPKZ010000035">
    <property type="protein sequence ID" value="KAJ9601101.1"/>
    <property type="molecule type" value="Genomic_DNA"/>
</dbReference>
<proteinExistence type="predicted"/>
<keyword evidence="2" id="KW-1185">Reference proteome</keyword>
<protein>
    <submittedName>
        <fullName evidence="1">Uncharacterized protein</fullName>
    </submittedName>
</protein>
<name>A0AAD8AL75_DIPPU</name>
<comment type="caution">
    <text evidence="1">The sequence shown here is derived from an EMBL/GenBank/DDBJ whole genome shotgun (WGS) entry which is preliminary data.</text>
</comment>
<accession>A0AAD8AL75</accession>
<dbReference type="Proteomes" id="UP001233999">
    <property type="component" value="Unassembled WGS sequence"/>
</dbReference>
<evidence type="ECO:0000313" key="1">
    <source>
        <dbReference type="EMBL" id="KAJ9601101.1"/>
    </source>
</evidence>
<evidence type="ECO:0000313" key="2">
    <source>
        <dbReference type="Proteomes" id="UP001233999"/>
    </source>
</evidence>